<dbReference type="InterPro" id="IPR009057">
    <property type="entry name" value="Homeodomain-like_sf"/>
</dbReference>
<evidence type="ECO:0000256" key="3">
    <source>
        <dbReference type="ARBA" id="ARBA00023163"/>
    </source>
</evidence>
<dbReference type="SUPFAM" id="SSF46689">
    <property type="entry name" value="Homeodomain-like"/>
    <property type="match status" value="1"/>
</dbReference>
<dbReference type="Pfam" id="PF00440">
    <property type="entry name" value="TetR_N"/>
    <property type="match status" value="1"/>
</dbReference>
<keyword evidence="7" id="KW-1185">Reference proteome</keyword>
<evidence type="ECO:0000256" key="4">
    <source>
        <dbReference type="PROSITE-ProRule" id="PRU00335"/>
    </source>
</evidence>
<dbReference type="EMBL" id="CP061539">
    <property type="protein sequence ID" value="QNV37308.1"/>
    <property type="molecule type" value="Genomic_DNA"/>
</dbReference>
<feature type="DNA-binding region" description="H-T-H motif" evidence="4">
    <location>
        <begin position="26"/>
        <end position="45"/>
    </location>
</feature>
<evidence type="ECO:0000313" key="7">
    <source>
        <dbReference type="Proteomes" id="UP000516404"/>
    </source>
</evidence>
<dbReference type="PROSITE" id="PS50977">
    <property type="entry name" value="HTH_TETR_2"/>
    <property type="match status" value="1"/>
</dbReference>
<keyword evidence="1" id="KW-0805">Transcription regulation</keyword>
<dbReference type="PRINTS" id="PR00455">
    <property type="entry name" value="HTHTETR"/>
</dbReference>
<evidence type="ECO:0000256" key="2">
    <source>
        <dbReference type="ARBA" id="ARBA00023125"/>
    </source>
</evidence>
<sequence length="178" mass="20057">MRPSKKTDILEAALRVIEKEGITAVSFNSVAAEAGMTKAGVLYHFPSREAMLMALHRYDTLQWKERLEKTAGGKAEELSLAKRLESYIRVNSDSATYTDLVLLLETITDEQAANIWVEVLDDWTPPQPPAELNETELNQIIAQLAADGLWQYEATTRYTLSERAKEQIIERLTRMAAS</sequence>
<dbReference type="PANTHER" id="PTHR30055:SF234">
    <property type="entry name" value="HTH-TYPE TRANSCRIPTIONAL REGULATOR BETI"/>
    <property type="match status" value="1"/>
</dbReference>
<evidence type="ECO:0000259" key="5">
    <source>
        <dbReference type="PROSITE" id="PS50977"/>
    </source>
</evidence>
<dbReference type="SUPFAM" id="SSF48498">
    <property type="entry name" value="Tetracyclin repressor-like, C-terminal domain"/>
    <property type="match status" value="1"/>
</dbReference>
<proteinExistence type="predicted"/>
<dbReference type="InterPro" id="IPR036271">
    <property type="entry name" value="Tet_transcr_reg_TetR-rel_C_sf"/>
</dbReference>
<evidence type="ECO:0000256" key="1">
    <source>
        <dbReference type="ARBA" id="ARBA00023015"/>
    </source>
</evidence>
<dbReference type="RefSeq" id="WP_168614257.1">
    <property type="nucleotide sequence ID" value="NZ_BAAAOX010000011.1"/>
</dbReference>
<dbReference type="GO" id="GO:0003700">
    <property type="term" value="F:DNA-binding transcription factor activity"/>
    <property type="evidence" value="ECO:0007669"/>
    <property type="project" value="TreeGrafter"/>
</dbReference>
<dbReference type="Proteomes" id="UP000516404">
    <property type="component" value="Chromosome"/>
</dbReference>
<protein>
    <submittedName>
        <fullName evidence="6">TetR family transcriptional regulator</fullName>
    </submittedName>
</protein>
<dbReference type="KEGG" id="rter:IDM49_08680"/>
<accession>A0A7H2BCB2</accession>
<organism evidence="6 7">
    <name type="scientific">Rothia terrae</name>
    <dbReference type="NCBI Taxonomy" id="396015"/>
    <lineage>
        <taxon>Bacteria</taxon>
        <taxon>Bacillati</taxon>
        <taxon>Actinomycetota</taxon>
        <taxon>Actinomycetes</taxon>
        <taxon>Micrococcales</taxon>
        <taxon>Micrococcaceae</taxon>
        <taxon>Rothia</taxon>
    </lineage>
</organism>
<gene>
    <name evidence="6" type="ORF">IDM49_08680</name>
</gene>
<feature type="domain" description="HTH tetR-type" evidence="5">
    <location>
        <begin position="3"/>
        <end position="63"/>
    </location>
</feature>
<dbReference type="GO" id="GO:0000976">
    <property type="term" value="F:transcription cis-regulatory region binding"/>
    <property type="evidence" value="ECO:0007669"/>
    <property type="project" value="TreeGrafter"/>
</dbReference>
<dbReference type="Pfam" id="PF17937">
    <property type="entry name" value="TetR_C_28"/>
    <property type="match status" value="1"/>
</dbReference>
<dbReference type="InterPro" id="IPR001647">
    <property type="entry name" value="HTH_TetR"/>
</dbReference>
<dbReference type="InterPro" id="IPR041479">
    <property type="entry name" value="TetR_CgmR_C"/>
</dbReference>
<keyword evidence="3" id="KW-0804">Transcription</keyword>
<dbReference type="Gene3D" id="1.10.357.10">
    <property type="entry name" value="Tetracycline Repressor, domain 2"/>
    <property type="match status" value="1"/>
</dbReference>
<dbReference type="InterPro" id="IPR050109">
    <property type="entry name" value="HTH-type_TetR-like_transc_reg"/>
</dbReference>
<keyword evidence="2 4" id="KW-0238">DNA-binding</keyword>
<evidence type="ECO:0000313" key="6">
    <source>
        <dbReference type="EMBL" id="QNV37308.1"/>
    </source>
</evidence>
<reference evidence="6 7" key="1">
    <citation type="submission" date="2020-09" db="EMBL/GenBank/DDBJ databases">
        <title>Investigation of environmental microbes.</title>
        <authorList>
            <person name="Ou Y."/>
            <person name="Kang Q."/>
        </authorList>
    </citation>
    <scope>NUCLEOTIDE SEQUENCE [LARGE SCALE GENOMIC DNA]</scope>
    <source>
        <strain evidence="6 7">KJZ-14</strain>
    </source>
</reference>
<dbReference type="GeneID" id="96624315"/>
<dbReference type="AlphaFoldDB" id="A0A7H2BCB2"/>
<dbReference type="PANTHER" id="PTHR30055">
    <property type="entry name" value="HTH-TYPE TRANSCRIPTIONAL REGULATOR RUTR"/>
    <property type="match status" value="1"/>
</dbReference>
<name>A0A7H2BCB2_9MICC</name>